<feature type="domain" description="ABC transmembrane type-1" evidence="8">
    <location>
        <begin position="75"/>
        <end position="283"/>
    </location>
</feature>
<feature type="transmembrane region" description="Helical" evidence="7">
    <location>
        <begin position="206"/>
        <end position="228"/>
    </location>
</feature>
<feature type="transmembrane region" description="Helical" evidence="7">
    <location>
        <begin position="109"/>
        <end position="134"/>
    </location>
</feature>
<evidence type="ECO:0000256" key="7">
    <source>
        <dbReference type="SAM" id="Phobius"/>
    </source>
</evidence>
<keyword evidence="6 7" id="KW-0472">Membrane</keyword>
<evidence type="ECO:0000256" key="4">
    <source>
        <dbReference type="ARBA" id="ARBA00022692"/>
    </source>
</evidence>
<dbReference type="RefSeq" id="WP_380751822.1">
    <property type="nucleotide sequence ID" value="NZ_JBHSRF010000015.1"/>
</dbReference>
<dbReference type="Proteomes" id="UP001596137">
    <property type="component" value="Unassembled WGS sequence"/>
</dbReference>
<accession>A0ABW1NHJ4</accession>
<keyword evidence="3" id="KW-1003">Cell membrane</keyword>
<evidence type="ECO:0000256" key="6">
    <source>
        <dbReference type="ARBA" id="ARBA00023136"/>
    </source>
</evidence>
<keyword evidence="10" id="KW-1185">Reference proteome</keyword>
<dbReference type="InterPro" id="IPR000515">
    <property type="entry name" value="MetI-like"/>
</dbReference>
<feature type="domain" description="ABC transmembrane type-1" evidence="8">
    <location>
        <begin position="367"/>
        <end position="553"/>
    </location>
</feature>
<comment type="caution">
    <text evidence="9">The sequence shown here is derived from an EMBL/GenBank/DDBJ whole genome shotgun (WGS) entry which is preliminary data.</text>
</comment>
<dbReference type="PANTHER" id="PTHR43227:SF8">
    <property type="entry name" value="DIACETYLCHITOBIOSE UPTAKE SYSTEM PERMEASE PROTEIN DASB"/>
    <property type="match status" value="1"/>
</dbReference>
<reference evidence="10" key="1">
    <citation type="journal article" date="2019" name="Int. J. Syst. Evol. Microbiol.">
        <title>The Global Catalogue of Microorganisms (GCM) 10K type strain sequencing project: providing services to taxonomists for standard genome sequencing and annotation.</title>
        <authorList>
            <consortium name="The Broad Institute Genomics Platform"/>
            <consortium name="The Broad Institute Genome Sequencing Center for Infectious Disease"/>
            <person name="Wu L."/>
            <person name="Ma J."/>
        </authorList>
    </citation>
    <scope>NUCLEOTIDE SEQUENCE [LARGE SCALE GENOMIC DNA]</scope>
    <source>
        <strain evidence="10">JCM 30346</strain>
    </source>
</reference>
<evidence type="ECO:0000259" key="8">
    <source>
        <dbReference type="PROSITE" id="PS50928"/>
    </source>
</evidence>
<feature type="transmembrane region" description="Helical" evidence="7">
    <location>
        <begin position="79"/>
        <end position="97"/>
    </location>
</feature>
<feature type="transmembrane region" description="Helical" evidence="7">
    <location>
        <begin position="401"/>
        <end position="420"/>
    </location>
</feature>
<evidence type="ECO:0000313" key="10">
    <source>
        <dbReference type="Proteomes" id="UP001596137"/>
    </source>
</evidence>
<dbReference type="InterPro" id="IPR050809">
    <property type="entry name" value="UgpAE/MalFG_permease"/>
</dbReference>
<feature type="transmembrane region" description="Helical" evidence="7">
    <location>
        <begin position="312"/>
        <end position="333"/>
    </location>
</feature>
<keyword evidence="4 7" id="KW-0812">Transmembrane</keyword>
<proteinExistence type="predicted"/>
<sequence length="567" mass="60524">MSDEPLLFAVTPRMDPRAPATWSSHGRWAGWGYLLPAMAVMTAILAVPLAMTVTTSLLTPQAYRTLVTKPDFWLALRNNLIWMAFALIACALGLGLARLARDVGGRLRWVLTAALTVPAVVSPLAAAITLRLIFDFRPERGLLGGGAREGYLLGPGWIWLLLGMAFVWQWTGVAFLVFREGLGRIRGDLLRIARIFAPGRWSRTRLVMIPTLFPTAAIAGLIVLLAAARAFEIVLVAVPGSIQDQVDVLGLFWWRQSDVFAAGEREALGVLLFLIPATAALLLLWRLRRDLPPPGESGADGPARGPGRVPRAVSALVALVWLLPFAVLLLTSLHDPVDAARSGPRAGSYGFASYAEALSDGSFFDAMTPTATRSLLVAVLVVFLAVPAAYGLTYAGMRRRAGAVVVALAAALATIPPQAIAVPLGQVTDRLVGGPVTLSLVHTALILPLAVLLLRNAFLSVPRPVVNRPLAQGRSAFRWVVEARFPAVVTVAVLSAVFTWNDLIVSLLLNWPAADQVPLVIWQQAREFATSAGPLAAESLMAGAVPAALVLATGRWLAEGLTQGVAR</sequence>
<name>A0ABW1NHJ4_9ACTN</name>
<feature type="transmembrane region" description="Helical" evidence="7">
    <location>
        <begin position="440"/>
        <end position="458"/>
    </location>
</feature>
<keyword evidence="2" id="KW-0813">Transport</keyword>
<feature type="transmembrane region" description="Helical" evidence="7">
    <location>
        <begin position="33"/>
        <end position="59"/>
    </location>
</feature>
<dbReference type="PROSITE" id="PS50928">
    <property type="entry name" value="ABC_TM1"/>
    <property type="match status" value="2"/>
</dbReference>
<dbReference type="EMBL" id="JBHSRF010000015">
    <property type="protein sequence ID" value="MFC6082232.1"/>
    <property type="molecule type" value="Genomic_DNA"/>
</dbReference>
<organism evidence="9 10">
    <name type="scientific">Sphaerisporangium aureirubrum</name>
    <dbReference type="NCBI Taxonomy" id="1544736"/>
    <lineage>
        <taxon>Bacteria</taxon>
        <taxon>Bacillati</taxon>
        <taxon>Actinomycetota</taxon>
        <taxon>Actinomycetes</taxon>
        <taxon>Streptosporangiales</taxon>
        <taxon>Streptosporangiaceae</taxon>
        <taxon>Sphaerisporangium</taxon>
    </lineage>
</organism>
<dbReference type="CDD" id="cd06261">
    <property type="entry name" value="TM_PBP2"/>
    <property type="match status" value="1"/>
</dbReference>
<feature type="transmembrane region" description="Helical" evidence="7">
    <location>
        <begin position="375"/>
        <end position="394"/>
    </location>
</feature>
<evidence type="ECO:0000313" key="9">
    <source>
        <dbReference type="EMBL" id="MFC6082232.1"/>
    </source>
</evidence>
<dbReference type="InterPro" id="IPR035906">
    <property type="entry name" value="MetI-like_sf"/>
</dbReference>
<dbReference type="PANTHER" id="PTHR43227">
    <property type="entry name" value="BLL4140 PROTEIN"/>
    <property type="match status" value="1"/>
</dbReference>
<keyword evidence="5 7" id="KW-1133">Transmembrane helix</keyword>
<evidence type="ECO:0000256" key="2">
    <source>
        <dbReference type="ARBA" id="ARBA00022448"/>
    </source>
</evidence>
<gene>
    <name evidence="9" type="ORF">ACFP1K_13790</name>
</gene>
<protein>
    <recommendedName>
        <fullName evidence="8">ABC transmembrane type-1 domain-containing protein</fullName>
    </recommendedName>
</protein>
<evidence type="ECO:0000256" key="3">
    <source>
        <dbReference type="ARBA" id="ARBA00022475"/>
    </source>
</evidence>
<dbReference type="SUPFAM" id="SSF161098">
    <property type="entry name" value="MetI-like"/>
    <property type="match status" value="2"/>
</dbReference>
<feature type="transmembrane region" description="Helical" evidence="7">
    <location>
        <begin position="267"/>
        <end position="285"/>
    </location>
</feature>
<comment type="subcellular location">
    <subcellularLocation>
        <location evidence="1">Cell membrane</location>
        <topology evidence="1">Multi-pass membrane protein</topology>
    </subcellularLocation>
</comment>
<evidence type="ECO:0000256" key="5">
    <source>
        <dbReference type="ARBA" id="ARBA00022989"/>
    </source>
</evidence>
<feature type="transmembrane region" description="Helical" evidence="7">
    <location>
        <begin position="157"/>
        <end position="178"/>
    </location>
</feature>
<dbReference type="Gene3D" id="1.10.3720.10">
    <property type="entry name" value="MetI-like"/>
    <property type="match status" value="2"/>
</dbReference>
<evidence type="ECO:0000256" key="1">
    <source>
        <dbReference type="ARBA" id="ARBA00004651"/>
    </source>
</evidence>